<name>A0ABQ0GDJ6_9PEZI</name>
<proteinExistence type="predicted"/>
<evidence type="ECO:0000313" key="3">
    <source>
        <dbReference type="Proteomes" id="UP001628179"/>
    </source>
</evidence>
<organism evidence="2 3">
    <name type="scientific">Madurella fahalii</name>
    <dbReference type="NCBI Taxonomy" id="1157608"/>
    <lineage>
        <taxon>Eukaryota</taxon>
        <taxon>Fungi</taxon>
        <taxon>Dikarya</taxon>
        <taxon>Ascomycota</taxon>
        <taxon>Pezizomycotina</taxon>
        <taxon>Sordariomycetes</taxon>
        <taxon>Sordariomycetidae</taxon>
        <taxon>Sordariales</taxon>
        <taxon>Sordariales incertae sedis</taxon>
        <taxon>Madurella</taxon>
    </lineage>
</organism>
<gene>
    <name evidence="2" type="ORF">MFIFM68171_06017</name>
</gene>
<feature type="compositionally biased region" description="Polar residues" evidence="1">
    <location>
        <begin position="1"/>
        <end position="18"/>
    </location>
</feature>
<keyword evidence="3" id="KW-1185">Reference proteome</keyword>
<comment type="caution">
    <text evidence="2">The sequence shown here is derived from an EMBL/GenBank/DDBJ whole genome shotgun (WGS) entry which is preliminary data.</text>
</comment>
<dbReference type="RefSeq" id="XP_070917538.1">
    <property type="nucleotide sequence ID" value="XM_071061437.1"/>
</dbReference>
<protein>
    <submittedName>
        <fullName evidence="2">Uncharacterized protein</fullName>
    </submittedName>
</protein>
<evidence type="ECO:0000256" key="1">
    <source>
        <dbReference type="SAM" id="MobiDB-lite"/>
    </source>
</evidence>
<reference evidence="2 3" key="1">
    <citation type="submission" date="2024-09" db="EMBL/GenBank/DDBJ databases">
        <title>Itraconazole resistance in Madurella fahalii resulting from another homologue of gene encoding cytochrome P450 14-alpha sterol demethylase (CYP51).</title>
        <authorList>
            <person name="Yoshioka I."/>
            <person name="Fahal A.H."/>
            <person name="Kaneko S."/>
            <person name="Yaguchi T."/>
        </authorList>
    </citation>
    <scope>NUCLEOTIDE SEQUENCE [LARGE SCALE GENOMIC DNA]</scope>
    <source>
        <strain evidence="2 3">IFM 68171</strain>
    </source>
</reference>
<feature type="compositionally biased region" description="Low complexity" evidence="1">
    <location>
        <begin position="19"/>
        <end position="42"/>
    </location>
</feature>
<dbReference type="Proteomes" id="UP001628179">
    <property type="component" value="Unassembled WGS sequence"/>
</dbReference>
<feature type="compositionally biased region" description="Basic and acidic residues" evidence="1">
    <location>
        <begin position="44"/>
        <end position="71"/>
    </location>
</feature>
<evidence type="ECO:0000313" key="2">
    <source>
        <dbReference type="EMBL" id="GAB1315807.1"/>
    </source>
</evidence>
<accession>A0ABQ0GDJ6</accession>
<dbReference type="GeneID" id="98176760"/>
<feature type="region of interest" description="Disordered" evidence="1">
    <location>
        <begin position="1"/>
        <end position="71"/>
    </location>
</feature>
<sequence>MSDKTTTPSTAAQSGFSDTTQAPSATTTQPAGAGVNTGAGTTRPKTEAELEADRLYEEAMEEEYAKREGGA</sequence>
<dbReference type="EMBL" id="BAAFSV010000003">
    <property type="protein sequence ID" value="GAB1315807.1"/>
    <property type="molecule type" value="Genomic_DNA"/>
</dbReference>